<comment type="caution">
    <text evidence="1">The sequence shown here is derived from an EMBL/GenBank/DDBJ whole genome shotgun (WGS) entry which is preliminary data.</text>
</comment>
<evidence type="ECO:0000313" key="2">
    <source>
        <dbReference type="EMBL" id="CAL6046868.1"/>
    </source>
</evidence>
<dbReference type="AlphaFoldDB" id="A0AA86TY32"/>
<name>A0AA86TY32_9EUKA</name>
<protein>
    <submittedName>
        <fullName evidence="2">Hypothetical_protein</fullName>
    </submittedName>
</protein>
<sequence>MQPTQVPSFQFGAKAANFGIGQNQLQPKQFENPKVTLTEQKPVERFGLVEQKPVFNFDFAQYKQPKQFENNPQVILTEQILQKPVERFGQVKTEQNVTSSKCNSSTDNNQNTEYSLSEYNVSFSNMDDKVSEQYILPHIFIRQVTLLLKTKLQSPIYFDFSLFQCQLFNNENVTIYLFGKALRSTINNMSIVKIKSLKTSFKKASIDQLDIKHPKALFTIYKPEFKLQKCTTSLQIALEQLSVSDILYIQIPLNDCISPFSEQSSYQSLQRTFKTTIVCADSESVTLLIARNKLSDTMQIQLMNNINEKCMTKFLYLSVNPLQVRSISSIFKQSEIIHISAQGIYPPVDNKLIYMTYYTEDESVEQIIQDQLRKHATNTALRHDILYIAVDDITQATHMHQQASLYYNFTCFNVEKSYLTQLIQLFPMNLKVVELSENDYINVLVGDEILEPFYKHIHLQNVEKYRQENEQSISQTTKITHTQNSQVVTDHIKLCQNWLEQNQKQGEYQQLSLQLQKQDRNFGFDEISHDIELLIRKSTNLSQNTDQNKCIINAIIKFVDVWVQQLQLVQE</sequence>
<evidence type="ECO:0000313" key="1">
    <source>
        <dbReference type="EMBL" id="CAI9933985.1"/>
    </source>
</evidence>
<dbReference type="Proteomes" id="UP001642409">
    <property type="component" value="Unassembled WGS sequence"/>
</dbReference>
<dbReference type="EMBL" id="CAXDID020000169">
    <property type="protein sequence ID" value="CAL6046868.1"/>
    <property type="molecule type" value="Genomic_DNA"/>
</dbReference>
<reference evidence="2 3" key="2">
    <citation type="submission" date="2024-07" db="EMBL/GenBank/DDBJ databases">
        <authorList>
            <person name="Akdeniz Z."/>
        </authorList>
    </citation>
    <scope>NUCLEOTIDE SEQUENCE [LARGE SCALE GENOMIC DNA]</scope>
</reference>
<proteinExistence type="predicted"/>
<organism evidence="1">
    <name type="scientific">Hexamita inflata</name>
    <dbReference type="NCBI Taxonomy" id="28002"/>
    <lineage>
        <taxon>Eukaryota</taxon>
        <taxon>Metamonada</taxon>
        <taxon>Diplomonadida</taxon>
        <taxon>Hexamitidae</taxon>
        <taxon>Hexamitinae</taxon>
        <taxon>Hexamita</taxon>
    </lineage>
</organism>
<reference evidence="1" key="1">
    <citation type="submission" date="2023-06" db="EMBL/GenBank/DDBJ databases">
        <authorList>
            <person name="Kurt Z."/>
        </authorList>
    </citation>
    <scope>NUCLEOTIDE SEQUENCE</scope>
</reference>
<gene>
    <name evidence="1" type="ORF">HINF_LOCUS21630</name>
    <name evidence="2" type="ORF">HINF_LOCUS41934</name>
</gene>
<keyword evidence="3" id="KW-1185">Reference proteome</keyword>
<dbReference type="EMBL" id="CATOUU010000554">
    <property type="protein sequence ID" value="CAI9933985.1"/>
    <property type="molecule type" value="Genomic_DNA"/>
</dbReference>
<evidence type="ECO:0000313" key="3">
    <source>
        <dbReference type="Proteomes" id="UP001642409"/>
    </source>
</evidence>
<accession>A0AA86TY32</accession>